<feature type="transmembrane region" description="Helical" evidence="6">
    <location>
        <begin position="142"/>
        <end position="163"/>
    </location>
</feature>
<sequence>MSEDKAVLHGATRGKLWLLVFGILLLAANLRAPLTAVGPIVGQIRDETGITNTIAGMLTTLPLLAFALLSPVAPKISRRYGVEKTLFFSTFLLFVGVLIRAFHSVWTLFIGTALLGFAIALGNVLIPSLIKRDFPQRVGVMTGMYSMSMNLWAAIASGVSIPISQSTPLGWRGSLMCWAALALLALIIWFPQLKNKQHGTTAANAGAKGIKSGYLWKSPLAWKVTMFMGLQSLVFYVGIAWVPQILQSTVSASASGWLLFLMQIFSVPASFLAPVLAGRSSDQRGLVIATCGLLFLGYAGLLTGSSLLLPLCMIFIGIAVGSAFSLAVMFFALRTRSMNDAAELSGMSQSIGYLLAAFGPTLFGFMYDLTQGWTIPILMVLVVSLCLLFVGLQTGRNVQISPADEKAA</sequence>
<dbReference type="Pfam" id="PF07690">
    <property type="entry name" value="MFS_1"/>
    <property type="match status" value="1"/>
</dbReference>
<comment type="subcellular location">
    <subcellularLocation>
        <location evidence="1">Cell membrane</location>
        <topology evidence="1">Multi-pass membrane protein</topology>
    </subcellularLocation>
</comment>
<feature type="transmembrane region" description="Helical" evidence="6">
    <location>
        <begin position="54"/>
        <end position="73"/>
    </location>
</feature>
<proteinExistence type="predicted"/>
<feature type="transmembrane region" description="Helical" evidence="6">
    <location>
        <begin position="220"/>
        <end position="242"/>
    </location>
</feature>
<reference evidence="8" key="1">
    <citation type="submission" date="2022-06" db="EMBL/GenBank/DDBJ databases">
        <title>Genome sequencing of Brevibacillus sp. BB3-R1.</title>
        <authorList>
            <person name="Heo J."/>
            <person name="Lee D."/>
            <person name="Won M."/>
            <person name="Han B.-H."/>
            <person name="Hong S.-B."/>
            <person name="Kwon S.-W."/>
        </authorList>
    </citation>
    <scope>NUCLEOTIDE SEQUENCE</scope>
    <source>
        <strain evidence="8">BB3-R1</strain>
    </source>
</reference>
<keyword evidence="5 6" id="KW-0472">Membrane</keyword>
<feature type="transmembrane region" description="Helical" evidence="6">
    <location>
        <begin position="108"/>
        <end position="130"/>
    </location>
</feature>
<feature type="transmembrane region" description="Helical" evidence="6">
    <location>
        <begin position="169"/>
        <end position="190"/>
    </location>
</feature>
<feature type="transmembrane region" description="Helical" evidence="6">
    <location>
        <begin position="285"/>
        <end position="301"/>
    </location>
</feature>
<evidence type="ECO:0000256" key="2">
    <source>
        <dbReference type="ARBA" id="ARBA00022448"/>
    </source>
</evidence>
<keyword evidence="9" id="KW-1185">Reference proteome</keyword>
<evidence type="ECO:0000256" key="1">
    <source>
        <dbReference type="ARBA" id="ARBA00004651"/>
    </source>
</evidence>
<dbReference type="SUPFAM" id="SSF103473">
    <property type="entry name" value="MFS general substrate transporter"/>
    <property type="match status" value="1"/>
</dbReference>
<evidence type="ECO:0000313" key="9">
    <source>
        <dbReference type="Proteomes" id="UP001056500"/>
    </source>
</evidence>
<evidence type="ECO:0000259" key="7">
    <source>
        <dbReference type="PROSITE" id="PS50850"/>
    </source>
</evidence>
<gene>
    <name evidence="8" type="ORF">NDK47_17445</name>
</gene>
<feature type="transmembrane region" description="Helical" evidence="6">
    <location>
        <begin position="16"/>
        <end position="34"/>
    </location>
</feature>
<organism evidence="8 9">
    <name type="scientific">Brevibacillus ruminantium</name>
    <dbReference type="NCBI Taxonomy" id="2950604"/>
    <lineage>
        <taxon>Bacteria</taxon>
        <taxon>Bacillati</taxon>
        <taxon>Bacillota</taxon>
        <taxon>Bacilli</taxon>
        <taxon>Bacillales</taxon>
        <taxon>Paenibacillaceae</taxon>
        <taxon>Brevibacillus</taxon>
    </lineage>
</organism>
<dbReference type="InterPro" id="IPR011701">
    <property type="entry name" value="MFS"/>
</dbReference>
<evidence type="ECO:0000256" key="6">
    <source>
        <dbReference type="SAM" id="Phobius"/>
    </source>
</evidence>
<dbReference type="PANTHER" id="PTHR23523:SF2">
    <property type="entry name" value="2-NITROIMIDAZOLE TRANSPORTER"/>
    <property type="match status" value="1"/>
</dbReference>
<feature type="transmembrane region" description="Helical" evidence="6">
    <location>
        <begin position="85"/>
        <end position="102"/>
    </location>
</feature>
<evidence type="ECO:0000256" key="3">
    <source>
        <dbReference type="ARBA" id="ARBA00022692"/>
    </source>
</evidence>
<feature type="domain" description="Major facilitator superfamily (MFS) profile" evidence="7">
    <location>
        <begin position="15"/>
        <end position="398"/>
    </location>
</feature>
<dbReference type="EMBL" id="CP098755">
    <property type="protein sequence ID" value="USG63935.1"/>
    <property type="molecule type" value="Genomic_DNA"/>
</dbReference>
<dbReference type="PANTHER" id="PTHR23523">
    <property type="match status" value="1"/>
</dbReference>
<dbReference type="PROSITE" id="PS50850">
    <property type="entry name" value="MFS"/>
    <property type="match status" value="1"/>
</dbReference>
<feature type="transmembrane region" description="Helical" evidence="6">
    <location>
        <begin position="351"/>
        <end position="367"/>
    </location>
</feature>
<keyword evidence="2" id="KW-0813">Transport</keyword>
<evidence type="ECO:0000256" key="4">
    <source>
        <dbReference type="ARBA" id="ARBA00022989"/>
    </source>
</evidence>
<dbReference type="InterPro" id="IPR020846">
    <property type="entry name" value="MFS_dom"/>
</dbReference>
<name>A0ABY4W9U0_9BACL</name>
<dbReference type="InterPro" id="IPR052524">
    <property type="entry name" value="MFS_Cyanate_Porter"/>
</dbReference>
<accession>A0ABY4W9U0</accession>
<dbReference type="RefSeq" id="WP_251871021.1">
    <property type="nucleotide sequence ID" value="NZ_CP098755.1"/>
</dbReference>
<protein>
    <submittedName>
        <fullName evidence="8">MFS transporter</fullName>
    </submittedName>
</protein>
<dbReference type="Gene3D" id="1.20.1250.20">
    <property type="entry name" value="MFS general substrate transporter like domains"/>
    <property type="match status" value="2"/>
</dbReference>
<dbReference type="InterPro" id="IPR036259">
    <property type="entry name" value="MFS_trans_sf"/>
</dbReference>
<keyword evidence="4 6" id="KW-1133">Transmembrane helix</keyword>
<feature type="transmembrane region" description="Helical" evidence="6">
    <location>
        <begin position="254"/>
        <end position="273"/>
    </location>
</feature>
<feature type="transmembrane region" description="Helical" evidence="6">
    <location>
        <begin position="373"/>
        <end position="392"/>
    </location>
</feature>
<keyword evidence="3 6" id="KW-0812">Transmembrane</keyword>
<dbReference type="CDD" id="cd17339">
    <property type="entry name" value="MFS_NIMT_CynX_like"/>
    <property type="match status" value="1"/>
</dbReference>
<dbReference type="Proteomes" id="UP001056500">
    <property type="component" value="Chromosome"/>
</dbReference>
<evidence type="ECO:0000313" key="8">
    <source>
        <dbReference type="EMBL" id="USG63935.1"/>
    </source>
</evidence>
<feature type="transmembrane region" description="Helical" evidence="6">
    <location>
        <begin position="307"/>
        <end position="331"/>
    </location>
</feature>
<evidence type="ECO:0000256" key="5">
    <source>
        <dbReference type="ARBA" id="ARBA00023136"/>
    </source>
</evidence>